<gene>
    <name evidence="2" type="ORF">FDK22_01645</name>
</gene>
<dbReference type="InterPro" id="IPR052336">
    <property type="entry name" value="MlaD_Phospholipid_Transporter"/>
</dbReference>
<protein>
    <submittedName>
        <fullName evidence="2">MCE family protein</fullName>
    </submittedName>
</protein>
<dbReference type="AlphaFoldDB" id="A0A5R8Y3S1"/>
<reference evidence="2 3" key="1">
    <citation type="submission" date="2019-05" db="EMBL/GenBank/DDBJ databases">
        <title>Arcobacter sp. nov., isolated from sea sediment.</title>
        <authorList>
            <person name="Kim W."/>
        </authorList>
    </citation>
    <scope>NUCLEOTIDE SEQUENCE [LARGE SCALE GENOMIC DNA]</scope>
    <source>
        <strain evidence="2 3">CAU 1517</strain>
    </source>
</reference>
<evidence type="ECO:0000313" key="3">
    <source>
        <dbReference type="Proteomes" id="UP000308901"/>
    </source>
</evidence>
<feature type="transmembrane region" description="Helical" evidence="1">
    <location>
        <begin position="12"/>
        <end position="30"/>
    </location>
</feature>
<accession>A0A5R8Y3S1</accession>
<keyword evidence="1" id="KW-0812">Transmembrane</keyword>
<dbReference type="OrthoDB" id="5372112at2"/>
<sequence length="304" mass="34028">MEHSKTKVRVGIFVFILFLNFIAAIVYIVIEKGLLEKRYSYTFNSYSAESFFVGMPIKVSGFTIGKLDSIELLDNGTVDFVFSVNEKNQKWINEGSLLMLKKPLLGSSHIILYSAIGNSILNDGSKLDIIVSNDIDDLVLKLNPVVTKLENIVNSVDKITTYLAKDDSELMKIVKNIEKFTSLLIENKSLLTTITGNEKATNSLIDSMEKLPSLMNNINKISSNVDKEIIPEVTKFIKELSEIAKDIENKLQKLDGVVNSVGSYDKDLLQIKDGIKTGILKSNEIIEKVDNLFQNQTDKKVILP</sequence>
<evidence type="ECO:0000313" key="2">
    <source>
        <dbReference type="EMBL" id="TLP40745.1"/>
    </source>
</evidence>
<dbReference type="RefSeq" id="WP_138151103.1">
    <property type="nucleotide sequence ID" value="NZ_VANU01000001.1"/>
</dbReference>
<keyword evidence="1" id="KW-0472">Membrane</keyword>
<dbReference type="EMBL" id="VANU01000001">
    <property type="protein sequence ID" value="TLP40745.1"/>
    <property type="molecule type" value="Genomic_DNA"/>
</dbReference>
<keyword evidence="1" id="KW-1133">Transmembrane helix</keyword>
<organism evidence="2 3">
    <name type="scientific">Arcobacter arenosus</name>
    <dbReference type="NCBI Taxonomy" id="2576037"/>
    <lineage>
        <taxon>Bacteria</taxon>
        <taxon>Pseudomonadati</taxon>
        <taxon>Campylobacterota</taxon>
        <taxon>Epsilonproteobacteria</taxon>
        <taxon>Campylobacterales</taxon>
        <taxon>Arcobacteraceae</taxon>
        <taxon>Arcobacter</taxon>
    </lineage>
</organism>
<proteinExistence type="predicted"/>
<dbReference type="PANTHER" id="PTHR33371:SF4">
    <property type="entry name" value="INTERMEMBRANE PHOSPHOLIPID TRANSPORT SYSTEM BINDING PROTEIN MLAD"/>
    <property type="match status" value="1"/>
</dbReference>
<name>A0A5R8Y3S1_9BACT</name>
<dbReference type="PANTHER" id="PTHR33371">
    <property type="entry name" value="INTERMEMBRANE PHOSPHOLIPID TRANSPORT SYSTEM BINDING PROTEIN MLAD-RELATED"/>
    <property type="match status" value="1"/>
</dbReference>
<evidence type="ECO:0000256" key="1">
    <source>
        <dbReference type="SAM" id="Phobius"/>
    </source>
</evidence>
<keyword evidence="3" id="KW-1185">Reference proteome</keyword>
<dbReference type="Proteomes" id="UP000308901">
    <property type="component" value="Unassembled WGS sequence"/>
</dbReference>
<comment type="caution">
    <text evidence="2">The sequence shown here is derived from an EMBL/GenBank/DDBJ whole genome shotgun (WGS) entry which is preliminary data.</text>
</comment>